<evidence type="ECO:0000313" key="1">
    <source>
        <dbReference type="EMBL" id="KAH7914304.1"/>
    </source>
</evidence>
<dbReference type="Proteomes" id="UP000790377">
    <property type="component" value="Unassembled WGS sequence"/>
</dbReference>
<protein>
    <submittedName>
        <fullName evidence="1">Rhodanese-like domain-containing protein</fullName>
    </submittedName>
</protein>
<comment type="caution">
    <text evidence="1">The sequence shown here is derived from an EMBL/GenBank/DDBJ whole genome shotgun (WGS) entry which is preliminary data.</text>
</comment>
<organism evidence="1 2">
    <name type="scientific">Hygrophoropsis aurantiaca</name>
    <dbReference type="NCBI Taxonomy" id="72124"/>
    <lineage>
        <taxon>Eukaryota</taxon>
        <taxon>Fungi</taxon>
        <taxon>Dikarya</taxon>
        <taxon>Basidiomycota</taxon>
        <taxon>Agaricomycotina</taxon>
        <taxon>Agaricomycetes</taxon>
        <taxon>Agaricomycetidae</taxon>
        <taxon>Boletales</taxon>
        <taxon>Coniophorineae</taxon>
        <taxon>Hygrophoropsidaceae</taxon>
        <taxon>Hygrophoropsis</taxon>
    </lineage>
</organism>
<evidence type="ECO:0000313" key="2">
    <source>
        <dbReference type="Proteomes" id="UP000790377"/>
    </source>
</evidence>
<proteinExistence type="predicted"/>
<dbReference type="EMBL" id="MU267616">
    <property type="protein sequence ID" value="KAH7914304.1"/>
    <property type="molecule type" value="Genomic_DNA"/>
</dbReference>
<sequence length="147" mass="16593">MSGEELAEIIKSDKLPNKDYLVIDVRDDDWIGGNIKGSRNIPSLTFSATVGELVTEVKDIPTIIFHCALSQLRGPKAAQIYERERLSITVTPSDEEGLTFPDQKIYVLRGGFVQFQEQFRHDPALVENWDGATWEIDSLVDDFEFSS</sequence>
<name>A0ACB8ALN2_9AGAM</name>
<accession>A0ACB8ALN2</accession>
<keyword evidence="2" id="KW-1185">Reference proteome</keyword>
<gene>
    <name evidence="1" type="ORF">BJ138DRAFT_1123697</name>
</gene>
<reference evidence="1" key="1">
    <citation type="journal article" date="2021" name="New Phytol.">
        <title>Evolutionary innovations through gain and loss of genes in the ectomycorrhizal Boletales.</title>
        <authorList>
            <person name="Wu G."/>
            <person name="Miyauchi S."/>
            <person name="Morin E."/>
            <person name="Kuo A."/>
            <person name="Drula E."/>
            <person name="Varga T."/>
            <person name="Kohler A."/>
            <person name="Feng B."/>
            <person name="Cao Y."/>
            <person name="Lipzen A."/>
            <person name="Daum C."/>
            <person name="Hundley H."/>
            <person name="Pangilinan J."/>
            <person name="Johnson J."/>
            <person name="Barry K."/>
            <person name="LaButti K."/>
            <person name="Ng V."/>
            <person name="Ahrendt S."/>
            <person name="Min B."/>
            <person name="Choi I.G."/>
            <person name="Park H."/>
            <person name="Plett J.M."/>
            <person name="Magnuson J."/>
            <person name="Spatafora J.W."/>
            <person name="Nagy L.G."/>
            <person name="Henrissat B."/>
            <person name="Grigoriev I.V."/>
            <person name="Yang Z.L."/>
            <person name="Xu J."/>
            <person name="Martin F.M."/>
        </authorList>
    </citation>
    <scope>NUCLEOTIDE SEQUENCE</scope>
    <source>
        <strain evidence="1">ATCC 28755</strain>
    </source>
</reference>